<dbReference type="SUPFAM" id="SSF53271">
    <property type="entry name" value="PRTase-like"/>
    <property type="match status" value="1"/>
</dbReference>
<evidence type="ECO:0000313" key="5">
    <source>
        <dbReference type="Proteomes" id="UP000006556"/>
    </source>
</evidence>
<dbReference type="InterPro" id="IPR044005">
    <property type="entry name" value="DZR_2"/>
</dbReference>
<dbReference type="HOGENOM" id="CLU_054549_0_0_9"/>
<sequence length="246" mass="25928">MFALWNDLLNLIFPPAPECPFCGRPGPPGKACGNCLAYLEGFRREAHCSRCGRLPGKGAALFGRGGTRLCGECRAREWPFALVRAAGPYEGIIKEAIHRFKYAGRRGLAAPLAALMAEAARAEPLLAADLILPVPLAGEKLRHRGFNQAALLAGEVGALLRVPVDRRVLVKIVETPSQAGLTRPARQTNLEGAFKVINAGKVCGRKVLVVDDVFTTGSTMSAAAAALTAAGAARVSGLTVAAARFF</sequence>
<dbReference type="InterPro" id="IPR029057">
    <property type="entry name" value="PRTase-like"/>
</dbReference>
<dbReference type="Pfam" id="PF18912">
    <property type="entry name" value="DZR_2"/>
    <property type="match status" value="1"/>
</dbReference>
<dbReference type="PANTHER" id="PTHR47505:SF1">
    <property type="entry name" value="DNA UTILIZATION PROTEIN YHGH"/>
    <property type="match status" value="1"/>
</dbReference>
<feature type="domain" description="Double zinc ribbon" evidence="3">
    <location>
        <begin position="8"/>
        <end position="74"/>
    </location>
</feature>
<feature type="domain" description="Phosphoribosyltransferase" evidence="2">
    <location>
        <begin position="189"/>
        <end position="240"/>
    </location>
</feature>
<proteinExistence type="inferred from homology"/>
<organism evidence="4 5">
    <name type="scientific">Pelotomaculum thermopropionicum (strain DSM 13744 / JCM 10971 / SI)</name>
    <dbReference type="NCBI Taxonomy" id="370438"/>
    <lineage>
        <taxon>Bacteria</taxon>
        <taxon>Bacillati</taxon>
        <taxon>Bacillota</taxon>
        <taxon>Clostridia</taxon>
        <taxon>Eubacteriales</taxon>
        <taxon>Desulfotomaculaceae</taxon>
        <taxon>Pelotomaculum</taxon>
    </lineage>
</organism>
<comment type="similarity">
    <text evidence="1">Belongs to the ComF/GntX family.</text>
</comment>
<keyword evidence="4" id="KW-0328">Glycosyltransferase</keyword>
<reference evidence="5" key="1">
    <citation type="journal article" date="2008" name="Genome Res.">
        <title>The genome of Pelotomaculum thermopropionicum reveals niche-associated evolution in anaerobic microbiota.</title>
        <authorList>
            <person name="Kosaka T."/>
            <person name="Kato S."/>
            <person name="Shimoyama T."/>
            <person name="Ishii S."/>
            <person name="Abe T."/>
            <person name="Watanabe K."/>
        </authorList>
    </citation>
    <scope>NUCLEOTIDE SEQUENCE [LARGE SCALE GENOMIC DNA]</scope>
    <source>
        <strain evidence="5">DSM 13744 / JCM 10971 / SI</strain>
    </source>
</reference>
<evidence type="ECO:0000259" key="2">
    <source>
        <dbReference type="Pfam" id="PF00156"/>
    </source>
</evidence>
<dbReference type="InterPro" id="IPR051910">
    <property type="entry name" value="ComF/GntX_DNA_util-trans"/>
</dbReference>
<protein>
    <submittedName>
        <fullName evidence="4">Predicted amidophosphoribosyltransferases</fullName>
    </submittedName>
</protein>
<dbReference type="Pfam" id="PF00156">
    <property type="entry name" value="Pribosyltran"/>
    <property type="match status" value="1"/>
</dbReference>
<name>A5CYJ4_PELTS</name>
<evidence type="ECO:0000313" key="4">
    <source>
        <dbReference type="EMBL" id="BAF60937.1"/>
    </source>
</evidence>
<dbReference type="AlphaFoldDB" id="A5CYJ4"/>
<keyword evidence="4" id="KW-0808">Transferase</keyword>
<dbReference type="InterPro" id="IPR000836">
    <property type="entry name" value="PRTase_dom"/>
</dbReference>
<gene>
    <name evidence="4" type="primary">ComFC</name>
    <name evidence="4" type="ordered locus">PTH_2756</name>
</gene>
<evidence type="ECO:0000256" key="1">
    <source>
        <dbReference type="ARBA" id="ARBA00008007"/>
    </source>
</evidence>
<accession>A5CYJ4</accession>
<dbReference type="EMBL" id="AP009389">
    <property type="protein sequence ID" value="BAF60937.1"/>
    <property type="molecule type" value="Genomic_DNA"/>
</dbReference>
<keyword evidence="5" id="KW-1185">Reference proteome</keyword>
<dbReference type="eggNOG" id="COG1040">
    <property type="taxonomic scope" value="Bacteria"/>
</dbReference>
<dbReference type="CDD" id="cd06223">
    <property type="entry name" value="PRTases_typeI"/>
    <property type="match status" value="1"/>
</dbReference>
<dbReference type="Proteomes" id="UP000006556">
    <property type="component" value="Chromosome"/>
</dbReference>
<evidence type="ECO:0000259" key="3">
    <source>
        <dbReference type="Pfam" id="PF18912"/>
    </source>
</evidence>
<dbReference type="PANTHER" id="PTHR47505">
    <property type="entry name" value="DNA UTILIZATION PROTEIN YHGH"/>
    <property type="match status" value="1"/>
</dbReference>
<dbReference type="GO" id="GO:0016757">
    <property type="term" value="F:glycosyltransferase activity"/>
    <property type="evidence" value="ECO:0007669"/>
    <property type="project" value="UniProtKB-KW"/>
</dbReference>
<dbReference type="KEGG" id="pth:PTH_2756"/>
<dbReference type="STRING" id="370438.PTH_2756"/>
<dbReference type="Gene3D" id="3.40.50.2020">
    <property type="match status" value="1"/>
</dbReference>